<dbReference type="PANTHER" id="PTHR33744:SF1">
    <property type="entry name" value="DNA-BINDING TRANSCRIPTIONAL ACTIVATOR ADER"/>
    <property type="match status" value="1"/>
</dbReference>
<dbReference type="Proteomes" id="UP001589783">
    <property type="component" value="Unassembled WGS sequence"/>
</dbReference>
<evidence type="ECO:0000313" key="4">
    <source>
        <dbReference type="EMBL" id="MFC0315719.1"/>
    </source>
</evidence>
<gene>
    <name evidence="4" type="ORF">ACFFJD_12755</name>
</gene>
<dbReference type="InterPro" id="IPR051448">
    <property type="entry name" value="CdaR-like_regulators"/>
</dbReference>
<name>A0ABV6HAW0_9ACTN</name>
<dbReference type="Pfam" id="PF17853">
    <property type="entry name" value="GGDEF_2"/>
    <property type="match status" value="1"/>
</dbReference>
<evidence type="ECO:0000259" key="3">
    <source>
        <dbReference type="Pfam" id="PF17853"/>
    </source>
</evidence>
<evidence type="ECO:0000259" key="2">
    <source>
        <dbReference type="Pfam" id="PF13556"/>
    </source>
</evidence>
<dbReference type="Gene3D" id="1.10.10.2840">
    <property type="entry name" value="PucR C-terminal helix-turn-helix domain"/>
    <property type="match status" value="1"/>
</dbReference>
<protein>
    <submittedName>
        <fullName evidence="4">PucR family transcriptional regulator</fullName>
    </submittedName>
</protein>
<reference evidence="4 5" key="1">
    <citation type="submission" date="2024-09" db="EMBL/GenBank/DDBJ databases">
        <authorList>
            <person name="Sun Q."/>
            <person name="Mori K."/>
        </authorList>
    </citation>
    <scope>NUCLEOTIDE SEQUENCE [LARGE SCALE GENOMIC DNA]</scope>
    <source>
        <strain evidence="4 5">CCM 7957</strain>
    </source>
</reference>
<proteinExistence type="inferred from homology"/>
<dbReference type="RefSeq" id="WP_382364705.1">
    <property type="nucleotide sequence ID" value="NZ_JBHLWV010000022.1"/>
</dbReference>
<keyword evidence="5" id="KW-1185">Reference proteome</keyword>
<evidence type="ECO:0000313" key="5">
    <source>
        <dbReference type="Proteomes" id="UP001589783"/>
    </source>
</evidence>
<dbReference type="PANTHER" id="PTHR33744">
    <property type="entry name" value="CARBOHYDRATE DIACID REGULATOR"/>
    <property type="match status" value="1"/>
</dbReference>
<dbReference type="InterPro" id="IPR042070">
    <property type="entry name" value="PucR_C-HTH_sf"/>
</dbReference>
<comment type="similarity">
    <text evidence="1">Belongs to the CdaR family.</text>
</comment>
<evidence type="ECO:0000256" key="1">
    <source>
        <dbReference type="ARBA" id="ARBA00006754"/>
    </source>
</evidence>
<organism evidence="4 5">
    <name type="scientific">Gordonia phosphorivorans</name>
    <dbReference type="NCBI Taxonomy" id="1056982"/>
    <lineage>
        <taxon>Bacteria</taxon>
        <taxon>Bacillati</taxon>
        <taxon>Actinomycetota</taxon>
        <taxon>Actinomycetes</taxon>
        <taxon>Mycobacteriales</taxon>
        <taxon>Gordoniaceae</taxon>
        <taxon>Gordonia</taxon>
    </lineage>
</organism>
<dbReference type="EMBL" id="JBHLWV010000022">
    <property type="protein sequence ID" value="MFC0315719.1"/>
    <property type="molecule type" value="Genomic_DNA"/>
</dbReference>
<feature type="domain" description="PucR C-terminal helix-turn-helix" evidence="2">
    <location>
        <begin position="354"/>
        <end position="406"/>
    </location>
</feature>
<dbReference type="Pfam" id="PF13556">
    <property type="entry name" value="HTH_30"/>
    <property type="match status" value="1"/>
</dbReference>
<comment type="caution">
    <text evidence="4">The sequence shown here is derived from an EMBL/GenBank/DDBJ whole genome shotgun (WGS) entry which is preliminary data.</text>
</comment>
<sequence length="427" mass="46398">MGIDDGVPVPQLTPRAGPVSPAVAQLIRRGVQVVLDPTPELMRALDESALQGAGMAMITEDPALTQVVLRTNAGNIAHWAAMNAARPGERVSVLITEETTVFVRDAVRRGFDSGVLDSFRTAQNRVWQLWMGICFGLTDDPAELRELMQVTQDSIARFVDDTVFALAEMIEVARAELAGDTHAQRRAAVALLLEGAPLSDARSAAQLGYRLDGPQLAAVISGRPELGADRLEAVCEAIMTANGIANRLTVLAGVSQLWVWFPAVRIDVEAALRGVDDVRVALGAPGSGREGFRRSHFQALTAFRLVSRMGSEQRLARYEELRLLDVLTDDDTRLDEFLTATLGDLLDADREIAECLRVWFAQRCNAAATAERLYTHRNTVVRRLARAESLLPVPLAESAITVAAALELAHWRRRGVTVSRGRTGSPG</sequence>
<dbReference type="InterPro" id="IPR025736">
    <property type="entry name" value="PucR_C-HTH_dom"/>
</dbReference>
<dbReference type="InterPro" id="IPR041522">
    <property type="entry name" value="CdaR_GGDEF"/>
</dbReference>
<feature type="domain" description="CdaR GGDEF-like" evidence="3">
    <location>
        <begin position="202"/>
        <end position="304"/>
    </location>
</feature>
<accession>A0ABV6HAW0</accession>